<protein>
    <recommendedName>
        <fullName evidence="2">UPF0102 protein HNR07_006482</fullName>
    </recommendedName>
</protein>
<dbReference type="InterPro" id="IPR011856">
    <property type="entry name" value="tRNA_endonuc-like_dom_sf"/>
</dbReference>
<dbReference type="GO" id="GO:0004519">
    <property type="term" value="F:endonuclease activity"/>
    <property type="evidence" value="ECO:0007669"/>
    <property type="project" value="UniProtKB-KW"/>
</dbReference>
<dbReference type="InterPro" id="IPR003509">
    <property type="entry name" value="UPF0102_YraN-like"/>
</dbReference>
<name>A0A840WTN8_9ACTN</name>
<dbReference type="InterPro" id="IPR011335">
    <property type="entry name" value="Restrct_endonuc-II-like"/>
</dbReference>
<dbReference type="Proteomes" id="UP000579647">
    <property type="component" value="Unassembled WGS sequence"/>
</dbReference>
<sequence length="123" mass="13977">MDRWAEYRRKTGRRGEELAAAYLERAGMRVVSRNWRAPGRAGEIDIVARDGPVLVVAEVKTRTSLRHGHPVEAITADKRRRLRALARSWAEQYRCPPFPLRIDGVCVLVVGGRVFVSHERGMT</sequence>
<comment type="similarity">
    <text evidence="1 2">Belongs to the UPF0102 family.</text>
</comment>
<dbReference type="RefSeq" id="WP_017580740.1">
    <property type="nucleotide sequence ID" value="NZ_JACHDO010000001.1"/>
</dbReference>
<evidence type="ECO:0000256" key="1">
    <source>
        <dbReference type="ARBA" id="ARBA00006738"/>
    </source>
</evidence>
<dbReference type="AlphaFoldDB" id="A0A840WTN8"/>
<comment type="caution">
    <text evidence="3">The sequence shown here is derived from an EMBL/GenBank/DDBJ whole genome shotgun (WGS) entry which is preliminary data.</text>
</comment>
<dbReference type="PANTHER" id="PTHR34039">
    <property type="entry name" value="UPF0102 PROTEIN YRAN"/>
    <property type="match status" value="1"/>
</dbReference>
<dbReference type="SUPFAM" id="SSF52980">
    <property type="entry name" value="Restriction endonuclease-like"/>
    <property type="match status" value="1"/>
</dbReference>
<keyword evidence="3" id="KW-0378">Hydrolase</keyword>
<keyword evidence="3" id="KW-0540">Nuclease</keyword>
<gene>
    <name evidence="3" type="ORF">HNR07_006482</name>
</gene>
<organism evidence="3 4">
    <name type="scientific">Nocardiopsis metallicus</name>
    <dbReference type="NCBI Taxonomy" id="179819"/>
    <lineage>
        <taxon>Bacteria</taxon>
        <taxon>Bacillati</taxon>
        <taxon>Actinomycetota</taxon>
        <taxon>Actinomycetes</taxon>
        <taxon>Streptosporangiales</taxon>
        <taxon>Nocardiopsidaceae</taxon>
        <taxon>Nocardiopsis</taxon>
    </lineage>
</organism>
<accession>A0A840WTN8</accession>
<dbReference type="Pfam" id="PF02021">
    <property type="entry name" value="UPF0102"/>
    <property type="match status" value="1"/>
</dbReference>
<evidence type="ECO:0000313" key="3">
    <source>
        <dbReference type="EMBL" id="MBB5495345.1"/>
    </source>
</evidence>
<keyword evidence="3" id="KW-0255">Endonuclease</keyword>
<dbReference type="GO" id="GO:0003676">
    <property type="term" value="F:nucleic acid binding"/>
    <property type="evidence" value="ECO:0007669"/>
    <property type="project" value="InterPro"/>
</dbReference>
<keyword evidence="4" id="KW-1185">Reference proteome</keyword>
<evidence type="ECO:0000313" key="4">
    <source>
        <dbReference type="Proteomes" id="UP000579647"/>
    </source>
</evidence>
<dbReference type="HAMAP" id="MF_00048">
    <property type="entry name" value="UPF0102"/>
    <property type="match status" value="1"/>
</dbReference>
<evidence type="ECO:0000256" key="2">
    <source>
        <dbReference type="HAMAP-Rule" id="MF_00048"/>
    </source>
</evidence>
<dbReference type="CDD" id="cd20736">
    <property type="entry name" value="PoNe_Nuclease"/>
    <property type="match status" value="1"/>
</dbReference>
<proteinExistence type="inferred from homology"/>
<reference evidence="3 4" key="1">
    <citation type="submission" date="2020-08" db="EMBL/GenBank/DDBJ databases">
        <title>Sequencing the genomes of 1000 actinobacteria strains.</title>
        <authorList>
            <person name="Klenk H.-P."/>
        </authorList>
    </citation>
    <scope>NUCLEOTIDE SEQUENCE [LARGE SCALE GENOMIC DNA]</scope>
    <source>
        <strain evidence="3 4">DSM 44598</strain>
    </source>
</reference>
<dbReference type="NCBIfam" id="NF009154">
    <property type="entry name" value="PRK12497.3-3"/>
    <property type="match status" value="1"/>
</dbReference>
<dbReference type="EMBL" id="JACHDO010000001">
    <property type="protein sequence ID" value="MBB5495345.1"/>
    <property type="molecule type" value="Genomic_DNA"/>
</dbReference>
<dbReference type="Gene3D" id="3.40.1350.10">
    <property type="match status" value="1"/>
</dbReference>
<dbReference type="PANTHER" id="PTHR34039:SF1">
    <property type="entry name" value="UPF0102 PROTEIN YRAN"/>
    <property type="match status" value="1"/>
</dbReference>